<gene>
    <name evidence="2" type="ORF">H8S65_06830</name>
</gene>
<evidence type="ECO:0000313" key="2">
    <source>
        <dbReference type="EMBL" id="MBC5632483.1"/>
    </source>
</evidence>
<dbReference type="Proteomes" id="UP000651475">
    <property type="component" value="Unassembled WGS sequence"/>
</dbReference>
<dbReference type="Pfam" id="PF19529">
    <property type="entry name" value="DUF6057"/>
    <property type="match status" value="1"/>
</dbReference>
<feature type="transmembrane region" description="Helical" evidence="1">
    <location>
        <begin position="108"/>
        <end position="126"/>
    </location>
</feature>
<organism evidence="2 3">
    <name type="scientific">Parabacteroides hominis</name>
    <dbReference type="NCBI Taxonomy" id="2763057"/>
    <lineage>
        <taxon>Bacteria</taxon>
        <taxon>Pseudomonadati</taxon>
        <taxon>Bacteroidota</taxon>
        <taxon>Bacteroidia</taxon>
        <taxon>Bacteroidales</taxon>
        <taxon>Tannerellaceae</taxon>
        <taxon>Parabacteroides</taxon>
    </lineage>
</organism>
<dbReference type="InterPro" id="IPR045692">
    <property type="entry name" value="DUF6057"/>
</dbReference>
<dbReference type="RefSeq" id="WP_186929245.1">
    <property type="nucleotide sequence ID" value="NZ_JACOOJ010000008.1"/>
</dbReference>
<proteinExistence type="predicted"/>
<keyword evidence="3" id="KW-1185">Reference proteome</keyword>
<evidence type="ECO:0000313" key="3">
    <source>
        <dbReference type="Proteomes" id="UP000651475"/>
    </source>
</evidence>
<protein>
    <recommendedName>
        <fullName evidence="4">Transmembrane protein</fullName>
    </recommendedName>
</protein>
<reference evidence="2 3" key="1">
    <citation type="submission" date="2020-08" db="EMBL/GenBank/DDBJ databases">
        <title>Genome public.</title>
        <authorList>
            <person name="Liu C."/>
            <person name="Sun Q."/>
        </authorList>
    </citation>
    <scope>NUCLEOTIDE SEQUENCE [LARGE SCALE GENOMIC DNA]</scope>
    <source>
        <strain evidence="2 3">NSJ-79</strain>
    </source>
</reference>
<dbReference type="EMBL" id="JACOOJ010000008">
    <property type="protein sequence ID" value="MBC5632483.1"/>
    <property type="molecule type" value="Genomic_DNA"/>
</dbReference>
<keyword evidence="1" id="KW-0472">Membrane</keyword>
<keyword evidence="1" id="KW-0812">Transmembrane</keyword>
<feature type="transmembrane region" description="Helical" evidence="1">
    <location>
        <begin position="169"/>
        <end position="187"/>
    </location>
</feature>
<comment type="caution">
    <text evidence="2">The sequence shown here is derived from an EMBL/GenBank/DDBJ whole genome shotgun (WGS) entry which is preliminary data.</text>
</comment>
<sequence length="395" mass="44791">MKKKNEIKTKRIGLAWHYGLLPLVWLLWYFLYPETIGNVEAESFFVWTPDYADEKLSGGVAGILSLASGFLSQFFRWREGGVLIQTLLFGCMLGLSDLLSCRLRCRECAWFSWVVAGLFLCLQLHWGRLEPAIGVVAGYGLLVSCVVLLPERVRLAIPLRLLRIANPKIHYGLSAAIILSAFALFALSPSAHNREKRIAVKQAATATAWNAVLRYITPDEALHDPMLQRYALLAFAGMDKLAENLPKFRLSSPDSFYFYLPSTPDERYFNALFYRSLGLYNEYVHQLSEVAIQYADGMTFGCLRQIADGYLKMGNDRLAKKYLTLLGRSTCHAGWVRSRLALLDALKEKPVDTPEKSYFDIFIGSYPFLHEMELLLKENPHNTRAKMYFDAASAL</sequence>
<feature type="transmembrane region" description="Helical" evidence="1">
    <location>
        <begin position="82"/>
        <end position="101"/>
    </location>
</feature>
<accession>A0ABR7DP93</accession>
<name>A0ABR7DP93_9BACT</name>
<evidence type="ECO:0008006" key="4">
    <source>
        <dbReference type="Google" id="ProtNLM"/>
    </source>
</evidence>
<keyword evidence="1" id="KW-1133">Transmembrane helix</keyword>
<feature type="transmembrane region" description="Helical" evidence="1">
    <location>
        <begin position="12"/>
        <end position="31"/>
    </location>
</feature>
<evidence type="ECO:0000256" key="1">
    <source>
        <dbReference type="SAM" id="Phobius"/>
    </source>
</evidence>
<feature type="transmembrane region" description="Helical" evidence="1">
    <location>
        <begin position="132"/>
        <end position="149"/>
    </location>
</feature>